<keyword evidence="6" id="KW-0547">Nucleotide-binding</keyword>
<dbReference type="InterPro" id="IPR001245">
    <property type="entry name" value="Ser-Thr/Tyr_kinase_cat_dom"/>
</dbReference>
<dbReference type="EMBL" id="APCN01001493">
    <property type="status" value="NOT_ANNOTATED_CDS"/>
    <property type="molecule type" value="Genomic_DNA"/>
</dbReference>
<dbReference type="PANTHER" id="PTHR24416">
    <property type="entry name" value="TYROSINE-PROTEIN KINASE RECEPTOR"/>
    <property type="match status" value="1"/>
</dbReference>
<dbReference type="InterPro" id="IPR011009">
    <property type="entry name" value="Kinase-like_dom_sf"/>
</dbReference>
<evidence type="ECO:0000256" key="7">
    <source>
        <dbReference type="ARBA" id="ARBA00022777"/>
    </source>
</evidence>
<evidence type="ECO:0000256" key="11">
    <source>
        <dbReference type="ARBA" id="ARBA00023137"/>
    </source>
</evidence>
<comment type="subcellular location">
    <subcellularLocation>
        <location evidence="1">Membrane</location>
        <topology evidence="1">Single-pass type I membrane protein</topology>
    </subcellularLocation>
</comment>
<keyword evidence="12" id="KW-0325">Glycoprotein</keyword>
<dbReference type="Pfam" id="PF07714">
    <property type="entry name" value="PK_Tyr_Ser-Thr"/>
    <property type="match status" value="2"/>
</dbReference>
<feature type="compositionally biased region" description="Polar residues" evidence="14">
    <location>
        <begin position="198"/>
        <end position="208"/>
    </location>
</feature>
<dbReference type="InterPro" id="IPR000719">
    <property type="entry name" value="Prot_kinase_dom"/>
</dbReference>
<evidence type="ECO:0000256" key="4">
    <source>
        <dbReference type="ARBA" id="ARBA00022692"/>
    </source>
</evidence>
<evidence type="ECO:0000256" key="9">
    <source>
        <dbReference type="ARBA" id="ARBA00022989"/>
    </source>
</evidence>
<dbReference type="SUPFAM" id="SSF56112">
    <property type="entry name" value="Protein kinase-like (PK-like)"/>
    <property type="match status" value="1"/>
</dbReference>
<comment type="catalytic activity">
    <reaction evidence="13">
        <text>L-tyrosyl-[protein] + ATP = O-phospho-L-tyrosyl-[protein] + ADP + H(+)</text>
        <dbReference type="Rhea" id="RHEA:10596"/>
        <dbReference type="Rhea" id="RHEA-COMP:10136"/>
        <dbReference type="Rhea" id="RHEA-COMP:20101"/>
        <dbReference type="ChEBI" id="CHEBI:15378"/>
        <dbReference type="ChEBI" id="CHEBI:30616"/>
        <dbReference type="ChEBI" id="CHEBI:46858"/>
        <dbReference type="ChEBI" id="CHEBI:61978"/>
        <dbReference type="ChEBI" id="CHEBI:456216"/>
        <dbReference type="EC" id="2.7.10.1"/>
    </reaction>
</comment>
<keyword evidence="4" id="KW-0812">Transmembrane</keyword>
<dbReference type="GO" id="GO:0005524">
    <property type="term" value="F:ATP binding"/>
    <property type="evidence" value="ECO:0007669"/>
    <property type="project" value="UniProtKB-UniRule"/>
</dbReference>
<keyword evidence="3" id="KW-0808">Transferase</keyword>
<evidence type="ECO:0000256" key="14">
    <source>
        <dbReference type="SAM" id="MobiDB-lite"/>
    </source>
</evidence>
<evidence type="ECO:0000256" key="3">
    <source>
        <dbReference type="ARBA" id="ARBA00022679"/>
    </source>
</evidence>
<dbReference type="Gene3D" id="3.30.200.20">
    <property type="entry name" value="Phosphorylase Kinase, domain 1"/>
    <property type="match status" value="1"/>
</dbReference>
<dbReference type="EMBL" id="APCN01001494">
    <property type="status" value="NOT_ANNOTATED_CDS"/>
    <property type="molecule type" value="Genomic_DNA"/>
</dbReference>
<dbReference type="FunFam" id="1.10.510.10:FF:000190">
    <property type="entry name" value="Proto-oncogene tyrosine-protein kinase receptor Ret"/>
    <property type="match status" value="1"/>
</dbReference>
<keyword evidence="11" id="KW-0829">Tyrosine-protein kinase</keyword>
<dbReference type="SMART" id="SM00219">
    <property type="entry name" value="TyrKc"/>
    <property type="match status" value="1"/>
</dbReference>
<dbReference type="InterPro" id="IPR017441">
    <property type="entry name" value="Protein_kinase_ATP_BS"/>
</dbReference>
<dbReference type="Gene3D" id="1.10.510.10">
    <property type="entry name" value="Transferase(Phosphotransferase) domain 1"/>
    <property type="match status" value="1"/>
</dbReference>
<dbReference type="PROSITE" id="PS00107">
    <property type="entry name" value="PROTEIN_KINASE_ATP"/>
    <property type="match status" value="1"/>
</dbReference>
<feature type="region of interest" description="Disordered" evidence="14">
    <location>
        <begin position="760"/>
        <end position="792"/>
    </location>
</feature>
<dbReference type="VEuPathDB" id="VectorBase:AARA016403"/>
<dbReference type="PANTHER" id="PTHR24416:SF620">
    <property type="entry name" value="TYROSINE-PROTEIN KINASE RECEPTOR TORSO"/>
    <property type="match status" value="1"/>
</dbReference>
<dbReference type="GO" id="GO:0007169">
    <property type="term" value="P:cell surface receptor protein tyrosine kinase signaling pathway"/>
    <property type="evidence" value="ECO:0007669"/>
    <property type="project" value="TreeGrafter"/>
</dbReference>
<evidence type="ECO:0000313" key="15">
    <source>
        <dbReference type="EnsemblMetazoa" id="AARA016403-PA"/>
    </source>
</evidence>
<organism evidence="15 16">
    <name type="scientific">Anopheles arabiensis</name>
    <name type="common">Mosquito</name>
    <dbReference type="NCBI Taxonomy" id="7173"/>
    <lineage>
        <taxon>Eukaryota</taxon>
        <taxon>Metazoa</taxon>
        <taxon>Ecdysozoa</taxon>
        <taxon>Arthropoda</taxon>
        <taxon>Hexapoda</taxon>
        <taxon>Insecta</taxon>
        <taxon>Pterygota</taxon>
        <taxon>Neoptera</taxon>
        <taxon>Endopterygota</taxon>
        <taxon>Diptera</taxon>
        <taxon>Nematocera</taxon>
        <taxon>Culicoidea</taxon>
        <taxon>Culicidae</taxon>
        <taxon>Anophelinae</taxon>
        <taxon>Anopheles</taxon>
    </lineage>
</organism>
<keyword evidence="9" id="KW-1133">Transmembrane helix</keyword>
<dbReference type="EC" id="2.7.10.1" evidence="2"/>
<dbReference type="InterPro" id="IPR036116">
    <property type="entry name" value="FN3_sf"/>
</dbReference>
<evidence type="ECO:0000256" key="13">
    <source>
        <dbReference type="ARBA" id="ARBA00051243"/>
    </source>
</evidence>
<accession>A0A1Y9GKY7</accession>
<dbReference type="InterPro" id="IPR008266">
    <property type="entry name" value="Tyr_kinase_AS"/>
</dbReference>
<dbReference type="EnsemblMetazoa" id="AARA016403-RA">
    <property type="protein sequence ID" value="AARA016403-PA"/>
    <property type="gene ID" value="AARA016403"/>
</dbReference>
<feature type="compositionally biased region" description="Pro residues" evidence="14">
    <location>
        <begin position="779"/>
        <end position="790"/>
    </location>
</feature>
<dbReference type="VEuPathDB" id="VectorBase:AARA21_012921"/>
<evidence type="ECO:0000313" key="16">
    <source>
        <dbReference type="Proteomes" id="UP000075840"/>
    </source>
</evidence>
<evidence type="ECO:0000256" key="5">
    <source>
        <dbReference type="ARBA" id="ARBA00022729"/>
    </source>
</evidence>
<dbReference type="SUPFAM" id="SSF49265">
    <property type="entry name" value="Fibronectin type III"/>
    <property type="match status" value="1"/>
</dbReference>
<keyword evidence="10" id="KW-0472">Membrane</keyword>
<evidence type="ECO:0000256" key="1">
    <source>
        <dbReference type="ARBA" id="ARBA00004479"/>
    </source>
</evidence>
<keyword evidence="7" id="KW-0418">Kinase</keyword>
<dbReference type="GO" id="GO:0043235">
    <property type="term" value="C:receptor complex"/>
    <property type="evidence" value="ECO:0007669"/>
    <property type="project" value="TreeGrafter"/>
</dbReference>
<reference evidence="15" key="1">
    <citation type="submission" date="2022-08" db="UniProtKB">
        <authorList>
            <consortium name="EnsemblMetazoa"/>
        </authorList>
    </citation>
    <scope>IDENTIFICATION</scope>
    <source>
        <strain evidence="15">Dongola</strain>
    </source>
</reference>
<dbReference type="Proteomes" id="UP000075840">
    <property type="component" value="Unassembled WGS sequence"/>
</dbReference>
<name>A0A1Y9GKY7_ANOAR</name>
<dbReference type="InterPro" id="IPR050122">
    <property type="entry name" value="RTK"/>
</dbReference>
<keyword evidence="16" id="KW-1185">Reference proteome</keyword>
<dbReference type="GO" id="GO:0005886">
    <property type="term" value="C:plasma membrane"/>
    <property type="evidence" value="ECO:0007669"/>
    <property type="project" value="TreeGrafter"/>
</dbReference>
<feature type="region of interest" description="Disordered" evidence="14">
    <location>
        <begin position="128"/>
        <end position="230"/>
    </location>
</feature>
<keyword evidence="8" id="KW-0067">ATP-binding</keyword>
<feature type="compositionally biased region" description="Low complexity" evidence="14">
    <location>
        <begin position="760"/>
        <end position="775"/>
    </location>
</feature>
<protein>
    <recommendedName>
        <fullName evidence="2">receptor protein-tyrosine kinase</fullName>
        <ecNumber evidence="2">2.7.10.1</ecNumber>
    </recommendedName>
</protein>
<dbReference type="InterPro" id="IPR020635">
    <property type="entry name" value="Tyr_kinase_cat_dom"/>
</dbReference>
<evidence type="ECO:0000256" key="8">
    <source>
        <dbReference type="ARBA" id="ARBA00022840"/>
    </source>
</evidence>
<evidence type="ECO:0000256" key="6">
    <source>
        <dbReference type="ARBA" id="ARBA00022741"/>
    </source>
</evidence>
<feature type="compositionally biased region" description="Low complexity" evidence="14">
    <location>
        <begin position="165"/>
        <end position="175"/>
    </location>
</feature>
<keyword evidence="5" id="KW-0732">Signal</keyword>
<dbReference type="AlphaFoldDB" id="A0A1Y9GKY7"/>
<dbReference type="PROSITE" id="PS00109">
    <property type="entry name" value="PROTEIN_KINASE_TYR"/>
    <property type="match status" value="1"/>
</dbReference>
<dbReference type="CDD" id="cd00192">
    <property type="entry name" value="PTKc"/>
    <property type="match status" value="1"/>
</dbReference>
<sequence>MHVIVLKYVQVLCITIFFSNNINCDKLLLHNEQEDQELYRIGACTAACMAGTEPGGPIDRNATGTTVPSAEELKTIGYCYKRCSEDTRPLSAWRPLVQRQDPSLRINLICRDSTNLIIEIKPTALEAGSGVGGNHHHQDSKLTPKLSAPGGNQNQLNALRDRSASAESLESAAPARSRRAIGADGPLPAGQLTERQKASSGTRTNLLQPTAGKIDGPTLHGLGDAAADEDDDADDVAVKVQPDREHYQRALAAEQDRTRSPVPIYLVKVQDSEQELGDRIVYMSNASLVKIENLAPNRRYNVTATLLTSEYEYYYVEKHQYRTLPHDYMPGIVTDIMVERFETNARDSRLVDAVISWTPAKDRTCHYEIVCHASYSPDFLLKPIDVQQPEVLYKYTIKALKLSANYMIAVRSKNTQNAMRESQLHWQSFHTPSCTNHTNGTQVCAPEPITNVRVTQVPLYGDHYQLNISWDRPTIAPDSYVVKVFDLHNPETEEPGNSVTKNLTGDAVGVLIESFEMFGPHFEVLVAAYSRVGVSSENTIKALQIGRVSSESWIRTKLVFIILTPVLMIGLLKISISLICRRRAKLKRYEERCEYFKVCVFIELEQKAPVDPSTEFEPTSKQMQDLLATSHPFSPDLIAPINDELEIEMEHIKLHDMLGEGAFGLVRKGVLQRSGDDGEPAQPVAVKMLKECPRVEDILEFRREMEVMKSVGTHPHIVGIVGHCTKNVRKMMLLTEYCGRGNLLNYLRLQWQRLLRKNRTTGTRSIGGTSGTNITATLPSPPPPPPPPPTRSLEMAEHECLTPSLDNNKMPENVFNFDTSFVNDKKSLTYKNISDHRQTLLGVAFGLAGGSDGSSASRSPQIIENKLYPLFSDESDGDETAQLTHCTNACKNAVEIVEGTWEVGEDVKGSVRIKPCSCHGAPVDSTLTNNTVENRWYQSCSPQSEEEEDPLPNSGQLLEFSRQIALGMEFLARNKVVHRDLAARNVLVCDSNTVKIADFGLSRDIYQENLYRKTSNGKLPIKWLALESMTHQVYTSQSDVWSYGILLYEICTLGGSPYPAISTNRLLRYLESGYRMERPKSCSELLYDLMYSCWNLHPGERPTFSKIVHTVEQLQARDTANDPVVIDLSAIVDSHCTKNTTEENSYLKPVEY</sequence>
<proteinExistence type="predicted"/>
<dbReference type="PROSITE" id="PS50011">
    <property type="entry name" value="PROTEIN_KINASE_DOM"/>
    <property type="match status" value="1"/>
</dbReference>
<evidence type="ECO:0000256" key="10">
    <source>
        <dbReference type="ARBA" id="ARBA00023136"/>
    </source>
</evidence>
<evidence type="ECO:0000256" key="12">
    <source>
        <dbReference type="ARBA" id="ARBA00023180"/>
    </source>
</evidence>
<dbReference type="GO" id="GO:1902533">
    <property type="term" value="P:positive regulation of intracellular signal transduction"/>
    <property type="evidence" value="ECO:0007669"/>
    <property type="project" value="UniProtKB-ARBA"/>
</dbReference>
<dbReference type="GO" id="GO:0004714">
    <property type="term" value="F:transmembrane receptor protein tyrosine kinase activity"/>
    <property type="evidence" value="ECO:0007669"/>
    <property type="project" value="UniProtKB-EC"/>
</dbReference>
<evidence type="ECO:0000256" key="2">
    <source>
        <dbReference type="ARBA" id="ARBA00011902"/>
    </source>
</evidence>